<dbReference type="GO" id="GO:0005929">
    <property type="term" value="C:cilium"/>
    <property type="evidence" value="ECO:0007669"/>
    <property type="project" value="TreeGrafter"/>
</dbReference>
<dbReference type="PANTHER" id="PTHR45973">
    <property type="entry name" value="PROTEIN PHOSPHATASE 1 REGULATORY SUBUNIT SDS22-RELATED"/>
    <property type="match status" value="1"/>
</dbReference>
<dbReference type="SMART" id="SM00369">
    <property type="entry name" value="LRR_TYP"/>
    <property type="match status" value="3"/>
</dbReference>
<evidence type="ECO:0000256" key="7">
    <source>
        <dbReference type="ARBA" id="ARBA00023069"/>
    </source>
</evidence>
<dbReference type="SMART" id="SM00446">
    <property type="entry name" value="LRRcap"/>
    <property type="match status" value="1"/>
</dbReference>
<sequence>MANPIALALSGKASSSVVRNSTTEFLTQAEFASTLQVRFPTPQPITMEMITESIAFEEMLEHTDEMVDYSTHVPTLPEEVTSLRLSFRRIPALANLEGLPKLRELRLDNNDIPEIQNLTELTTLTWLDLSFNRIEKIQGLETLAKLTDLALYGNRISELSGLGGCPELQVLSLGRNRISSLSTVKTLRQCSALRALSLDANPCSEEDEYRSYVIAFVPQLTYLDYTAITDRERDGVSRAGVSLEELKAADEADALAGEARQAKEAAIAKTAHLREMHIEAAATALDEILAADPAWQELQKLDSLHDPYALIIDVALDLGEKFRTGGSFRHKQIAREIEHFNAAVAAVLASSEAEAAKQVASLAGKIKHLTHAMRAKPPRPPSEADFQALLDEADAMEVSLTQVELMASEQVYGMIDTLDTELSSLKALKLAEHDKFFRSLSIALKSFLDDVAAAGKAVYEAFIVDGDWPAGIDEESDVGLALRSKDSAEAMLKEGADAMEAHLIQMDDDARKRVNSQCNDAVELARADERERNRVRLGEIAALREAAHLRVEAWTEELAMRNKPRRHGAAISMRKDPVASALRHFDAAI</sequence>
<dbReference type="PROSITE" id="PS51450">
    <property type="entry name" value="LRR"/>
    <property type="match status" value="4"/>
</dbReference>
<evidence type="ECO:0000313" key="14">
    <source>
        <dbReference type="Proteomes" id="UP000323011"/>
    </source>
</evidence>
<dbReference type="Pfam" id="PF14580">
    <property type="entry name" value="LRR_9"/>
    <property type="match status" value="1"/>
</dbReference>
<keyword evidence="14" id="KW-1185">Reference proteome</keyword>
<protein>
    <recommendedName>
        <fullName evidence="11">Dynein regulatory complex subunit 3</fullName>
    </recommendedName>
</protein>
<dbReference type="InterPro" id="IPR001611">
    <property type="entry name" value="Leu-rich_rpt"/>
</dbReference>
<evidence type="ECO:0000256" key="8">
    <source>
        <dbReference type="ARBA" id="ARBA00023212"/>
    </source>
</evidence>
<organism evidence="13 14">
    <name type="scientific">Cafeteria roenbergensis</name>
    <name type="common">Marine flagellate</name>
    <dbReference type="NCBI Taxonomy" id="33653"/>
    <lineage>
        <taxon>Eukaryota</taxon>
        <taxon>Sar</taxon>
        <taxon>Stramenopiles</taxon>
        <taxon>Bigyra</taxon>
        <taxon>Opalozoa</taxon>
        <taxon>Bicosoecida</taxon>
        <taxon>Cafeteriaceae</taxon>
        <taxon>Cafeteria</taxon>
    </lineage>
</organism>
<proteinExistence type="inferred from homology"/>
<dbReference type="GO" id="GO:0005634">
    <property type="term" value="C:nucleus"/>
    <property type="evidence" value="ECO:0007669"/>
    <property type="project" value="UniProtKB-SubCell"/>
</dbReference>
<gene>
    <name evidence="13" type="ORF">FNF29_05994</name>
</gene>
<feature type="domain" description="U2A'/phosphoprotein 32 family A C-terminal" evidence="12">
    <location>
        <begin position="206"/>
        <end position="224"/>
    </location>
</feature>
<name>A0A5A8CCB0_CAFRO</name>
<keyword evidence="9" id="KW-0966">Cell projection</keyword>
<comment type="subcellular location">
    <subcellularLocation>
        <location evidence="1">Cytoplasm</location>
        <location evidence="1">Cytoskeleton</location>
        <location evidence="1">Flagellum axoneme</location>
    </subcellularLocation>
</comment>
<evidence type="ECO:0000259" key="12">
    <source>
        <dbReference type="SMART" id="SM00446"/>
    </source>
</evidence>
<evidence type="ECO:0000256" key="5">
    <source>
        <dbReference type="ARBA" id="ARBA00022846"/>
    </source>
</evidence>
<dbReference type="Gene3D" id="3.80.10.10">
    <property type="entry name" value="Ribonuclease Inhibitor"/>
    <property type="match status" value="1"/>
</dbReference>
<evidence type="ECO:0000256" key="4">
    <source>
        <dbReference type="ARBA" id="ARBA00022737"/>
    </source>
</evidence>
<keyword evidence="6" id="KW-0175">Coiled coil</keyword>
<dbReference type="SMART" id="SM00365">
    <property type="entry name" value="LRR_SD22"/>
    <property type="match status" value="4"/>
</dbReference>
<keyword evidence="8" id="KW-0206">Cytoskeleton</keyword>
<dbReference type="AlphaFoldDB" id="A0A5A8CCB0"/>
<keyword evidence="5" id="KW-0282">Flagellum</keyword>
<reference evidence="13 14" key="1">
    <citation type="submission" date="2019-07" db="EMBL/GenBank/DDBJ databases">
        <title>Genomes of Cafeteria roenbergensis.</title>
        <authorList>
            <person name="Fischer M.G."/>
            <person name="Hackl T."/>
            <person name="Roman M."/>
        </authorList>
    </citation>
    <scope>NUCLEOTIDE SEQUENCE [LARGE SCALE GENOMIC DNA]</scope>
    <source>
        <strain evidence="13 14">BVI</strain>
    </source>
</reference>
<accession>A0A5A8CCB0</accession>
<dbReference type="InterPro" id="IPR003591">
    <property type="entry name" value="Leu-rich_rpt_typical-subtyp"/>
</dbReference>
<dbReference type="InterPro" id="IPR050576">
    <property type="entry name" value="Cilia_flagella_integrity"/>
</dbReference>
<keyword evidence="4" id="KW-0677">Repeat</keyword>
<dbReference type="PANTHER" id="PTHR45973:SF12">
    <property type="entry name" value="DYNEIN REGULATORY COMPLEX SUBUNIT 3"/>
    <property type="match status" value="1"/>
</dbReference>
<evidence type="ECO:0000256" key="10">
    <source>
        <dbReference type="ARBA" id="ARBA00038378"/>
    </source>
</evidence>
<dbReference type="InterPro" id="IPR032675">
    <property type="entry name" value="LRR_dom_sf"/>
</dbReference>
<dbReference type="Proteomes" id="UP000323011">
    <property type="component" value="Unassembled WGS sequence"/>
</dbReference>
<keyword evidence="2" id="KW-0963">Cytoplasm</keyword>
<comment type="caution">
    <text evidence="13">The sequence shown here is derived from an EMBL/GenBank/DDBJ whole genome shotgun (WGS) entry which is preliminary data.</text>
</comment>
<dbReference type="OMA" id="NHETIMA"/>
<evidence type="ECO:0000313" key="13">
    <source>
        <dbReference type="EMBL" id="KAA0149441.1"/>
    </source>
</evidence>
<keyword evidence="7" id="KW-0969">Cilium</keyword>
<keyword evidence="3" id="KW-0433">Leucine-rich repeat</keyword>
<dbReference type="SUPFAM" id="SSF52058">
    <property type="entry name" value="L domain-like"/>
    <property type="match status" value="1"/>
</dbReference>
<evidence type="ECO:0000256" key="2">
    <source>
        <dbReference type="ARBA" id="ARBA00022490"/>
    </source>
</evidence>
<dbReference type="EMBL" id="VLTN01000043">
    <property type="protein sequence ID" value="KAA0149441.1"/>
    <property type="molecule type" value="Genomic_DNA"/>
</dbReference>
<evidence type="ECO:0000256" key="3">
    <source>
        <dbReference type="ARBA" id="ARBA00022614"/>
    </source>
</evidence>
<evidence type="ECO:0000256" key="1">
    <source>
        <dbReference type="ARBA" id="ARBA00004611"/>
    </source>
</evidence>
<comment type="similarity">
    <text evidence="10">Belongs to the DRC3 family.</text>
</comment>
<evidence type="ECO:0000256" key="6">
    <source>
        <dbReference type="ARBA" id="ARBA00023054"/>
    </source>
</evidence>
<evidence type="ECO:0000256" key="9">
    <source>
        <dbReference type="ARBA" id="ARBA00023273"/>
    </source>
</evidence>
<evidence type="ECO:0000256" key="11">
    <source>
        <dbReference type="ARBA" id="ARBA00040950"/>
    </source>
</evidence>
<dbReference type="InterPro" id="IPR003603">
    <property type="entry name" value="U2A'_phosphoprotein32A_C"/>
</dbReference>